<feature type="domain" description="PAP/OAS1 substrate-binding-related" evidence="2">
    <location>
        <begin position="212"/>
        <end position="404"/>
    </location>
</feature>
<dbReference type="Gene3D" id="1.10.1410.10">
    <property type="match status" value="1"/>
</dbReference>
<name>A0A811RLJ2_9POAL</name>
<reference evidence="3" key="1">
    <citation type="submission" date="2020-10" db="EMBL/GenBank/DDBJ databases">
        <authorList>
            <person name="Han B."/>
            <person name="Lu T."/>
            <person name="Zhao Q."/>
            <person name="Huang X."/>
            <person name="Zhao Y."/>
        </authorList>
    </citation>
    <scope>NUCLEOTIDE SEQUENCE</scope>
</reference>
<gene>
    <name evidence="3" type="ORF">NCGR_LOCUS53922</name>
</gene>
<dbReference type="SUPFAM" id="SSF81301">
    <property type="entry name" value="Nucleotidyltransferase"/>
    <property type="match status" value="1"/>
</dbReference>
<dbReference type="EMBL" id="CAJGYO010000015">
    <property type="protein sequence ID" value="CAD6270630.1"/>
    <property type="molecule type" value="Genomic_DNA"/>
</dbReference>
<feature type="compositionally biased region" description="Low complexity" evidence="1">
    <location>
        <begin position="563"/>
        <end position="572"/>
    </location>
</feature>
<evidence type="ECO:0000313" key="3">
    <source>
        <dbReference type="EMBL" id="CAD6270630.1"/>
    </source>
</evidence>
<dbReference type="InterPro" id="IPR058921">
    <property type="entry name" value="PAP/OAS1-rel"/>
</dbReference>
<dbReference type="PANTHER" id="PTHR45979:SF32">
    <property type="entry name" value="OS12G0114200 PROTEIN"/>
    <property type="match status" value="1"/>
</dbReference>
<dbReference type="OrthoDB" id="273917at2759"/>
<protein>
    <recommendedName>
        <fullName evidence="2">PAP/OAS1 substrate-binding-related domain-containing protein</fullName>
    </recommendedName>
</protein>
<accession>A0A811RLJ2</accession>
<feature type="region of interest" description="Disordered" evidence="1">
    <location>
        <begin position="561"/>
        <end position="610"/>
    </location>
</feature>
<dbReference type="Pfam" id="PF26180">
    <property type="entry name" value="PAP-OAS1"/>
    <property type="match status" value="1"/>
</dbReference>
<sequence length="610" mass="68183">MVDIIDASPAAPVPEPEAAPAHPDPSSIPHDAWRRFESAALGVVMELKLGCQVFIGDEYKCVTVWIYFVGCALEYPRDLAGMTFNGSVNYLLACVRLFGYHIKHCETVDSVLEVFPFGSVPLKTYLPDGDIDLTAFGPAISDENLANEVCAILRSEEHRKDSEFDVKDVQYIHAEVKLVKCLVQNIVVDISVNQIGGLRTLCFLEKVDENFGKKHLLKRSIVLIKVWCYYESRILGAHHGLLSTYALEILVLCVFHIFHKTLSGPLSVLYRFLDFYSKFDWDTKGISLFGPVSLSSLPDLLTRICQLFMMIFFLPREKVLRECAEAFSAPPRNSERDAQVFSRKFLNIVDPLKQSNNLGRSVSKGNFYRIRSAFDFGARKLGKILQMPVCYTVNEVNQFFLNTLKRNHTGFRPDVLASSFDDGILTYHATNDSLSLGLDRRRVNNSSSPLYSNRCGDLSYQFNNILKDLTGDLKTNFHNLQTDMPADMGSGQEFRHELPQIHIPGGTDHGMPSPVRRDNFHGNGFMLLQDSKLVSGTFDSKLEPGTLGALPWEVTCKHHASRSESASSNQASGPVSIVSAPRNTTTGSNQMRIAQSYRLKDSGDFPPLSS</sequence>
<organism evidence="3 4">
    <name type="scientific">Miscanthus lutarioriparius</name>
    <dbReference type="NCBI Taxonomy" id="422564"/>
    <lineage>
        <taxon>Eukaryota</taxon>
        <taxon>Viridiplantae</taxon>
        <taxon>Streptophyta</taxon>
        <taxon>Embryophyta</taxon>
        <taxon>Tracheophyta</taxon>
        <taxon>Spermatophyta</taxon>
        <taxon>Magnoliopsida</taxon>
        <taxon>Liliopsida</taxon>
        <taxon>Poales</taxon>
        <taxon>Poaceae</taxon>
        <taxon>PACMAD clade</taxon>
        <taxon>Panicoideae</taxon>
        <taxon>Andropogonodae</taxon>
        <taxon>Andropogoneae</taxon>
        <taxon>Saccharinae</taxon>
        <taxon>Miscanthus</taxon>
    </lineage>
</organism>
<comment type="caution">
    <text evidence="3">The sequence shown here is derived from an EMBL/GenBank/DDBJ whole genome shotgun (WGS) entry which is preliminary data.</text>
</comment>
<proteinExistence type="predicted"/>
<dbReference type="Gene3D" id="3.30.460.10">
    <property type="entry name" value="Beta Polymerase, domain 2"/>
    <property type="match status" value="1"/>
</dbReference>
<keyword evidence="4" id="KW-1185">Reference proteome</keyword>
<dbReference type="Proteomes" id="UP000604825">
    <property type="component" value="Unassembled WGS sequence"/>
</dbReference>
<evidence type="ECO:0000313" key="4">
    <source>
        <dbReference type="Proteomes" id="UP000604825"/>
    </source>
</evidence>
<dbReference type="SUPFAM" id="SSF81631">
    <property type="entry name" value="PAP/OAS1 substrate-binding domain"/>
    <property type="match status" value="1"/>
</dbReference>
<evidence type="ECO:0000256" key="1">
    <source>
        <dbReference type="SAM" id="MobiDB-lite"/>
    </source>
</evidence>
<dbReference type="AlphaFoldDB" id="A0A811RLJ2"/>
<dbReference type="InterPro" id="IPR058920">
    <property type="entry name" value="PAP-OAS1-bd-rel"/>
</dbReference>
<dbReference type="PANTHER" id="PTHR45979">
    <property type="entry name" value="PAP/OAS1 SUBSTRATE-BINDING DOMAIN SUPERFAMILY"/>
    <property type="match status" value="1"/>
</dbReference>
<evidence type="ECO:0000259" key="2">
    <source>
        <dbReference type="Pfam" id="PF26180"/>
    </source>
</evidence>
<dbReference type="InterPro" id="IPR043519">
    <property type="entry name" value="NT_sf"/>
</dbReference>
<feature type="compositionally biased region" description="Polar residues" evidence="1">
    <location>
        <begin position="581"/>
        <end position="593"/>
    </location>
</feature>